<evidence type="ECO:0000313" key="3">
    <source>
        <dbReference type="Proteomes" id="UP001378592"/>
    </source>
</evidence>
<organism evidence="2 3">
    <name type="scientific">Gryllus longicercus</name>
    <dbReference type="NCBI Taxonomy" id="2509291"/>
    <lineage>
        <taxon>Eukaryota</taxon>
        <taxon>Metazoa</taxon>
        <taxon>Ecdysozoa</taxon>
        <taxon>Arthropoda</taxon>
        <taxon>Hexapoda</taxon>
        <taxon>Insecta</taxon>
        <taxon>Pterygota</taxon>
        <taxon>Neoptera</taxon>
        <taxon>Polyneoptera</taxon>
        <taxon>Orthoptera</taxon>
        <taxon>Ensifera</taxon>
        <taxon>Gryllidea</taxon>
        <taxon>Grylloidea</taxon>
        <taxon>Gryllidae</taxon>
        <taxon>Gryllinae</taxon>
        <taxon>Gryllus</taxon>
    </lineage>
</organism>
<feature type="compositionally biased region" description="Basic residues" evidence="1">
    <location>
        <begin position="323"/>
        <end position="332"/>
    </location>
</feature>
<feature type="compositionally biased region" description="Basic and acidic residues" evidence="1">
    <location>
        <begin position="266"/>
        <end position="282"/>
    </location>
</feature>
<feature type="compositionally biased region" description="Polar residues" evidence="1">
    <location>
        <begin position="114"/>
        <end position="128"/>
    </location>
</feature>
<reference evidence="2 3" key="1">
    <citation type="submission" date="2024-03" db="EMBL/GenBank/DDBJ databases">
        <title>The genome assembly and annotation of the cricket Gryllus longicercus Weissman &amp; Gray.</title>
        <authorList>
            <person name="Szrajer S."/>
            <person name="Gray D."/>
            <person name="Ylla G."/>
        </authorList>
    </citation>
    <scope>NUCLEOTIDE SEQUENCE [LARGE SCALE GENOMIC DNA]</scope>
    <source>
        <strain evidence="2">DAG 2021-001</strain>
        <tissue evidence="2">Whole body minus gut</tissue>
    </source>
</reference>
<accession>A0AAN9V9N9</accession>
<feature type="region of interest" description="Disordered" evidence="1">
    <location>
        <begin position="266"/>
        <end position="296"/>
    </location>
</feature>
<name>A0AAN9V9N9_9ORTH</name>
<sequence length="363" mass="40983">MERAAVQKDCDSDTETVVCLLSDDEREPEKKKYWSRKIGIQRSPPRWTTNESAARSGARRLSSEVIYVRDSESESSSEDDCVILDCASPRKTCHASCLPADFFDRETPPLSPRRTASVSRQPELSSLVGNDGGKSVEVKNVKVKLRRIDELLVDEVAVSSGNEERSVLETISCKSVTETKQTSIDDNLNKHYSAPSMNTATARTPLLTERSPGKRNEMCKSSSHRVKSFSPDKSKKIRITLEIPYSKILEFSNNIQPEFLSLTSSEDFHKPSKTKISQERKDKNHSKSQLTSKDGGENLDIVEIDLTKGDEQKAKNDSCGDRKHAKNSKRHSRPENKYRCEICWLRVPNVTDHIVTQHTHLFT</sequence>
<evidence type="ECO:0000256" key="1">
    <source>
        <dbReference type="SAM" id="MobiDB-lite"/>
    </source>
</evidence>
<protein>
    <submittedName>
        <fullName evidence="2">Uncharacterized protein</fullName>
    </submittedName>
</protein>
<evidence type="ECO:0000313" key="2">
    <source>
        <dbReference type="EMBL" id="KAK7792260.1"/>
    </source>
</evidence>
<feature type="region of interest" description="Disordered" evidence="1">
    <location>
        <begin position="311"/>
        <end position="332"/>
    </location>
</feature>
<feature type="compositionally biased region" description="Basic and acidic residues" evidence="1">
    <location>
        <begin position="311"/>
        <end position="322"/>
    </location>
</feature>
<gene>
    <name evidence="2" type="ORF">R5R35_000067</name>
</gene>
<dbReference type="Proteomes" id="UP001378592">
    <property type="component" value="Unassembled WGS sequence"/>
</dbReference>
<dbReference type="EMBL" id="JAZDUA010000460">
    <property type="protein sequence ID" value="KAK7792260.1"/>
    <property type="molecule type" value="Genomic_DNA"/>
</dbReference>
<comment type="caution">
    <text evidence="2">The sequence shown here is derived from an EMBL/GenBank/DDBJ whole genome shotgun (WGS) entry which is preliminary data.</text>
</comment>
<feature type="region of interest" description="Disordered" evidence="1">
    <location>
        <begin position="210"/>
        <end position="231"/>
    </location>
</feature>
<dbReference type="AlphaFoldDB" id="A0AAN9V9N9"/>
<keyword evidence="3" id="KW-1185">Reference proteome</keyword>
<proteinExistence type="predicted"/>
<feature type="region of interest" description="Disordered" evidence="1">
    <location>
        <begin position="106"/>
        <end position="131"/>
    </location>
</feature>